<protein>
    <recommendedName>
        <fullName evidence="6">Heterokaryon incompatibility domain-containing protein</fullName>
    </recommendedName>
</protein>
<gene>
    <name evidence="4" type="ORF">FE257_012801</name>
</gene>
<dbReference type="PANTHER" id="PTHR10622:SF10">
    <property type="entry name" value="HET DOMAIN-CONTAINING PROTEIN"/>
    <property type="match status" value="1"/>
</dbReference>
<evidence type="ECO:0000313" key="4">
    <source>
        <dbReference type="EMBL" id="KAF9885595.1"/>
    </source>
</evidence>
<dbReference type="InterPro" id="IPR058525">
    <property type="entry name" value="DUF8212"/>
</dbReference>
<dbReference type="AlphaFoldDB" id="A0AAD4GQK9"/>
<organism evidence="4 5">
    <name type="scientific">Aspergillus nanangensis</name>
    <dbReference type="NCBI Taxonomy" id="2582783"/>
    <lineage>
        <taxon>Eukaryota</taxon>
        <taxon>Fungi</taxon>
        <taxon>Dikarya</taxon>
        <taxon>Ascomycota</taxon>
        <taxon>Pezizomycotina</taxon>
        <taxon>Eurotiomycetes</taxon>
        <taxon>Eurotiomycetidae</taxon>
        <taxon>Eurotiales</taxon>
        <taxon>Aspergillaceae</taxon>
        <taxon>Aspergillus</taxon>
        <taxon>Aspergillus subgen. Circumdati</taxon>
    </lineage>
</organism>
<reference evidence="4" key="2">
    <citation type="submission" date="2020-02" db="EMBL/GenBank/DDBJ databases">
        <authorList>
            <person name="Gilchrist C.L.M."/>
            <person name="Chooi Y.-H."/>
        </authorList>
    </citation>
    <scope>NUCLEOTIDE SEQUENCE</scope>
    <source>
        <strain evidence="4">MST-FP2251</strain>
    </source>
</reference>
<evidence type="ECO:0000259" key="2">
    <source>
        <dbReference type="Pfam" id="PF09994"/>
    </source>
</evidence>
<keyword evidence="5" id="KW-1185">Reference proteome</keyword>
<dbReference type="Proteomes" id="UP001194746">
    <property type="component" value="Unassembled WGS sequence"/>
</dbReference>
<dbReference type="PANTHER" id="PTHR10622">
    <property type="entry name" value="HET DOMAIN-CONTAINING PROTEIN"/>
    <property type="match status" value="1"/>
</dbReference>
<evidence type="ECO:0000259" key="3">
    <source>
        <dbReference type="Pfam" id="PF26640"/>
    </source>
</evidence>
<dbReference type="InterPro" id="IPR018712">
    <property type="entry name" value="Tle1-like_cat"/>
</dbReference>
<comment type="caution">
    <text evidence="4">The sequence shown here is derived from an EMBL/GenBank/DDBJ whole genome shotgun (WGS) entry which is preliminary data.</text>
</comment>
<dbReference type="InterPro" id="IPR010730">
    <property type="entry name" value="HET"/>
</dbReference>
<evidence type="ECO:0000259" key="1">
    <source>
        <dbReference type="Pfam" id="PF06985"/>
    </source>
</evidence>
<dbReference type="Pfam" id="PF09994">
    <property type="entry name" value="T6SS_Tle1-like_cat"/>
    <property type="match status" value="1"/>
</dbReference>
<proteinExistence type="predicted"/>
<sequence>MRLISTNPPLQLHEFSANALPKYAILSHRWGRDEVSFQEMLTGRNTNTAGYDKIQKFCARAAKDGWEYAWIDTCCINKESSAELSEAINSMFAWYSSAEVCYAYLHDVDPSPSRESFSHSEWFKRGWTLQELIAPTDVRFLSSNWSDLGSKSDLSSLLSEITEIEEDVLLKKSPLEDFSIAKRMCWASRRDTTRVEDRAYSLMGIFDINMPLLYGEGPKAFIRLQEEIIKHYDDQTLFVWDSDGDTNPEDYTSGLLAESPSNFKNSGDVVPVSFSQDATPFSITVLHKIPRPGHHKRLVLCFDSVGVLGNTIPTSNVEMIHELAGLTRSPQQISWYHAGAYDTTLKASVLDGYKFLMKHYILEDKIYLFGFSKGASAANLLGLLVFYVGILPGRNHDGLLTRVWAHFMKALNAAIQGETVTQEFRIPAGQQVAAEFMGLFDRVDTELLTLTTRSSESYLMAKADISLTCPAQRIRHAVSIDERRAAFRPRLIPPETMRLAIGLDKDKIEEVWFAGSHNDIGGQYLNDRELSLGALPLNWMTYQAALNGLTLPFQHTFSRLQGWSRTSVNKHWLLEYLPHHSMGVDAGCVTSQWIIPRGRPRIIPYDATVHGSFIEKLSNEPKYLPLGIRSKDGDRVDGIGTWYLLHGDGDPIEACFTRQLRSANQFN</sequence>
<evidence type="ECO:0008006" key="6">
    <source>
        <dbReference type="Google" id="ProtNLM"/>
    </source>
</evidence>
<reference evidence="4" key="1">
    <citation type="journal article" date="2019" name="Beilstein J. Org. Chem.">
        <title>Nanangenines: drimane sesquiterpenoids as the dominant metabolite cohort of a novel Australian fungus, Aspergillus nanangensis.</title>
        <authorList>
            <person name="Lacey H.J."/>
            <person name="Gilchrist C.L.M."/>
            <person name="Crombie A."/>
            <person name="Kalaitzis J.A."/>
            <person name="Vuong D."/>
            <person name="Rutledge P.J."/>
            <person name="Turner P."/>
            <person name="Pitt J.I."/>
            <person name="Lacey E."/>
            <person name="Chooi Y.H."/>
            <person name="Piggott A.M."/>
        </authorList>
    </citation>
    <scope>NUCLEOTIDE SEQUENCE</scope>
    <source>
        <strain evidence="4">MST-FP2251</strain>
    </source>
</reference>
<evidence type="ECO:0000313" key="5">
    <source>
        <dbReference type="Proteomes" id="UP001194746"/>
    </source>
</evidence>
<feature type="domain" description="Heterokaryon incompatibility" evidence="1">
    <location>
        <begin position="23"/>
        <end position="110"/>
    </location>
</feature>
<feature type="domain" description="T6SS Phospholipase effector Tle1-like catalytic" evidence="2">
    <location>
        <begin position="315"/>
        <end position="542"/>
    </location>
</feature>
<dbReference type="Pfam" id="PF26640">
    <property type="entry name" value="DUF8212"/>
    <property type="match status" value="1"/>
</dbReference>
<name>A0AAD4GQK9_ASPNN</name>
<dbReference type="EMBL" id="VCAU01000093">
    <property type="protein sequence ID" value="KAF9885595.1"/>
    <property type="molecule type" value="Genomic_DNA"/>
</dbReference>
<feature type="domain" description="DUF8212" evidence="3">
    <location>
        <begin position="219"/>
        <end position="242"/>
    </location>
</feature>
<dbReference type="Pfam" id="PF06985">
    <property type="entry name" value="HET"/>
    <property type="match status" value="1"/>
</dbReference>
<accession>A0AAD4GQK9</accession>